<dbReference type="SUPFAM" id="SSF103515">
    <property type="entry name" value="Autotransporter"/>
    <property type="match status" value="1"/>
</dbReference>
<keyword evidence="6" id="KW-1185">Reference proteome</keyword>
<dbReference type="Pfam" id="PF13505">
    <property type="entry name" value="OMP_b-brl"/>
    <property type="match status" value="1"/>
</dbReference>
<feature type="region of interest" description="Disordered" evidence="2">
    <location>
        <begin position="204"/>
        <end position="295"/>
    </location>
</feature>
<accession>A0A0C5VGS8</accession>
<dbReference type="Proteomes" id="UP000032266">
    <property type="component" value="Chromosome"/>
</dbReference>
<evidence type="ECO:0000259" key="4">
    <source>
        <dbReference type="Pfam" id="PF13505"/>
    </source>
</evidence>
<keyword evidence="1 3" id="KW-0732">Signal</keyword>
<dbReference type="Gene3D" id="2.40.160.20">
    <property type="match status" value="1"/>
</dbReference>
<dbReference type="InterPro" id="IPR027385">
    <property type="entry name" value="Beta-barrel_OMP"/>
</dbReference>
<dbReference type="EMBL" id="CP007142">
    <property type="protein sequence ID" value="AJQ92583.1"/>
    <property type="molecule type" value="Genomic_DNA"/>
</dbReference>
<dbReference type="AlphaFoldDB" id="A0A0C5VGS8"/>
<dbReference type="InterPro" id="IPR036709">
    <property type="entry name" value="Autotransporte_beta_dom_sf"/>
</dbReference>
<dbReference type="KEGG" id="gsn:YC6258_00533"/>
<feature type="domain" description="Outer membrane protein beta-barrel" evidence="4">
    <location>
        <begin position="8"/>
        <end position="173"/>
    </location>
</feature>
<organism evidence="5 6">
    <name type="scientific">Gynuella sunshinyii YC6258</name>
    <dbReference type="NCBI Taxonomy" id="1445510"/>
    <lineage>
        <taxon>Bacteria</taxon>
        <taxon>Pseudomonadati</taxon>
        <taxon>Pseudomonadota</taxon>
        <taxon>Gammaproteobacteria</taxon>
        <taxon>Oceanospirillales</taxon>
        <taxon>Saccharospirillaceae</taxon>
        <taxon>Gynuella</taxon>
    </lineage>
</organism>
<evidence type="ECO:0000256" key="2">
    <source>
        <dbReference type="SAM" id="MobiDB-lite"/>
    </source>
</evidence>
<dbReference type="RefSeq" id="WP_044615614.1">
    <property type="nucleotide sequence ID" value="NZ_CP007142.1"/>
</dbReference>
<protein>
    <submittedName>
        <fullName evidence="5">Opacity protein-related surface antigen</fullName>
    </submittedName>
</protein>
<reference evidence="5 6" key="1">
    <citation type="submission" date="2014-01" db="EMBL/GenBank/DDBJ databases">
        <title>Full genme sequencing of cellulolytic bacterium Gynuella sunshinyii YC6258T gen. nov., sp. nov.</title>
        <authorList>
            <person name="Khan H."/>
            <person name="Chung E.J."/>
            <person name="Chung Y.R."/>
        </authorList>
    </citation>
    <scope>NUCLEOTIDE SEQUENCE [LARGE SCALE GENOMIC DNA]</scope>
    <source>
        <strain evidence="5 6">YC6258</strain>
    </source>
</reference>
<dbReference type="HOGENOM" id="CLU_942547_0_0_6"/>
<evidence type="ECO:0000256" key="3">
    <source>
        <dbReference type="SAM" id="SignalP"/>
    </source>
</evidence>
<evidence type="ECO:0000313" key="5">
    <source>
        <dbReference type="EMBL" id="AJQ92583.1"/>
    </source>
</evidence>
<feature type="chain" id="PRO_5002183379" evidence="3">
    <location>
        <begin position="21"/>
        <end position="295"/>
    </location>
</feature>
<evidence type="ECO:0000313" key="6">
    <source>
        <dbReference type="Proteomes" id="UP000032266"/>
    </source>
</evidence>
<gene>
    <name evidence="5" type="ORF">YC6258_00533</name>
</gene>
<evidence type="ECO:0000256" key="1">
    <source>
        <dbReference type="ARBA" id="ARBA00022729"/>
    </source>
</evidence>
<sequence>MKKLILLSAASLFASSSAFSYEPLSFDVSINPGIFSYSHSSTEDTDTQTSLRYTLGGYYRFQENYRAGLNLSYFNDHFAGDDEVIHEDVSSFDFAALAQARIPKVQWFDLWLGGGLAYGISDFTDRYTETPLGNVDDTFKDNTGIGDFGYQLQADGVYHLPDSWPVDLGLAATYRAPFENGATVMSIGFKVVFKKTSFLLPGSTPKTTTPAQVAPKAEATGEAVPQNSAEEVTTQPTAIDSATEQPSVTQPTEDSVTPKEAETTDSAETETAADKKAERKKWKNATEIVPDQVYP</sequence>
<feature type="compositionally biased region" description="Polar residues" evidence="2">
    <location>
        <begin position="225"/>
        <end position="255"/>
    </location>
</feature>
<feature type="signal peptide" evidence="3">
    <location>
        <begin position="1"/>
        <end position="20"/>
    </location>
</feature>
<name>A0A0C5VGS8_9GAMM</name>
<proteinExistence type="predicted"/>